<comment type="caution">
    <text evidence="2">The sequence shown here is derived from an EMBL/GenBank/DDBJ whole genome shotgun (WGS) entry which is preliminary data.</text>
</comment>
<feature type="domain" description="N-acetyltransferase" evidence="1">
    <location>
        <begin position="1"/>
        <end position="151"/>
    </location>
</feature>
<dbReference type="InterPro" id="IPR016181">
    <property type="entry name" value="Acyl_CoA_acyltransferase"/>
</dbReference>
<sequence>MHVVDLDHTDPRADERWSAALPVLRELRPHLDLDLLAAVCAEGAPQGLRFSAALDDDGTCHGVAGWRLWANTATVRQLYVEDLVTRAGSRSGGVGALLLRELEHRARAAGCTTLSLDSGVQRHEAHRFYFRERLHIAGHHFTRALAPLPGA</sequence>
<dbReference type="Proteomes" id="UP001501195">
    <property type="component" value="Unassembled WGS sequence"/>
</dbReference>
<evidence type="ECO:0000313" key="2">
    <source>
        <dbReference type="EMBL" id="GAA4981031.1"/>
    </source>
</evidence>
<dbReference type="RefSeq" id="WP_345712521.1">
    <property type="nucleotide sequence ID" value="NZ_BAABIL010000313.1"/>
</dbReference>
<dbReference type="EMBL" id="BAABIL010000313">
    <property type="protein sequence ID" value="GAA4981031.1"/>
    <property type="molecule type" value="Genomic_DNA"/>
</dbReference>
<dbReference type="Pfam" id="PF00583">
    <property type="entry name" value="Acetyltransf_1"/>
    <property type="match status" value="1"/>
</dbReference>
<reference evidence="3" key="1">
    <citation type="journal article" date="2019" name="Int. J. Syst. Evol. Microbiol.">
        <title>The Global Catalogue of Microorganisms (GCM) 10K type strain sequencing project: providing services to taxonomists for standard genome sequencing and annotation.</title>
        <authorList>
            <consortium name="The Broad Institute Genomics Platform"/>
            <consortium name="The Broad Institute Genome Sequencing Center for Infectious Disease"/>
            <person name="Wu L."/>
            <person name="Ma J."/>
        </authorList>
    </citation>
    <scope>NUCLEOTIDE SEQUENCE [LARGE SCALE GENOMIC DNA]</scope>
    <source>
        <strain evidence="3">JCM 18126</strain>
    </source>
</reference>
<evidence type="ECO:0000259" key="1">
    <source>
        <dbReference type="PROSITE" id="PS51186"/>
    </source>
</evidence>
<proteinExistence type="predicted"/>
<protein>
    <submittedName>
        <fullName evidence="2">GNAT family N-acetyltransferase</fullName>
    </submittedName>
</protein>
<keyword evidence="3" id="KW-1185">Reference proteome</keyword>
<gene>
    <name evidence="2" type="ORF">GCM10023225_21350</name>
</gene>
<accession>A0ABP9HWW0</accession>
<dbReference type="SUPFAM" id="SSF55729">
    <property type="entry name" value="Acyl-CoA N-acyltransferases (Nat)"/>
    <property type="match status" value="1"/>
</dbReference>
<dbReference type="Gene3D" id="3.40.630.30">
    <property type="match status" value="1"/>
</dbReference>
<evidence type="ECO:0000313" key="3">
    <source>
        <dbReference type="Proteomes" id="UP001501195"/>
    </source>
</evidence>
<dbReference type="InterPro" id="IPR000182">
    <property type="entry name" value="GNAT_dom"/>
</dbReference>
<dbReference type="PROSITE" id="PS51186">
    <property type="entry name" value="GNAT"/>
    <property type="match status" value="1"/>
</dbReference>
<name>A0ABP9HWW0_9ACTN</name>
<dbReference type="CDD" id="cd04301">
    <property type="entry name" value="NAT_SF"/>
    <property type="match status" value="1"/>
</dbReference>
<organism evidence="2 3">
    <name type="scientific">Kineococcus glutinatus</name>
    <dbReference type="NCBI Taxonomy" id="1070872"/>
    <lineage>
        <taxon>Bacteria</taxon>
        <taxon>Bacillati</taxon>
        <taxon>Actinomycetota</taxon>
        <taxon>Actinomycetes</taxon>
        <taxon>Kineosporiales</taxon>
        <taxon>Kineosporiaceae</taxon>
        <taxon>Kineococcus</taxon>
    </lineage>
</organism>